<dbReference type="EMBL" id="PKLF01000003">
    <property type="protein sequence ID" value="MBE8611707.1"/>
    <property type="molecule type" value="Genomic_DNA"/>
</dbReference>
<organism evidence="4 7">
    <name type="scientific">Morganella morganii</name>
    <name type="common">Proteus morganii</name>
    <dbReference type="NCBI Taxonomy" id="582"/>
    <lineage>
        <taxon>Bacteria</taxon>
        <taxon>Pseudomonadati</taxon>
        <taxon>Pseudomonadota</taxon>
        <taxon>Gammaproteobacteria</taxon>
        <taxon>Enterobacterales</taxon>
        <taxon>Morganellaceae</taxon>
        <taxon>Morganella</taxon>
    </lineage>
</organism>
<dbReference type="GeneID" id="93361078"/>
<proteinExistence type="predicted"/>
<dbReference type="AlphaFoldDB" id="A0A0A5SJG4"/>
<dbReference type="Proteomes" id="UP001182247">
    <property type="component" value="Unassembled WGS sequence"/>
</dbReference>
<accession>A0A0A5SJG4</accession>
<evidence type="ECO:0000313" key="5">
    <source>
        <dbReference type="EMBL" id="MDS0898400.1"/>
    </source>
</evidence>
<keyword evidence="1" id="KW-1133">Transmembrane helix</keyword>
<keyword evidence="1" id="KW-0472">Membrane</keyword>
<dbReference type="EMBL" id="CP028956">
    <property type="protein sequence ID" value="AWC95780.1"/>
    <property type="molecule type" value="Genomic_DNA"/>
</dbReference>
<dbReference type="PANTHER" id="PTHR38482:SF1">
    <property type="entry name" value="DMT FAMILY PROTEIN"/>
    <property type="match status" value="1"/>
</dbReference>
<dbReference type="RefSeq" id="WP_004238534.1">
    <property type="nucleotide sequence ID" value="NZ_ABGYJJ040000001.1"/>
</dbReference>
<evidence type="ECO:0000313" key="4">
    <source>
        <dbReference type="EMBL" id="MBE8611707.1"/>
    </source>
</evidence>
<evidence type="ECO:0000313" key="7">
    <source>
        <dbReference type="Proteomes" id="UP000650477"/>
    </source>
</evidence>
<dbReference type="InterPro" id="IPR007437">
    <property type="entry name" value="DUF486"/>
</dbReference>
<reference evidence="3" key="4">
    <citation type="submission" date="2024-02" db="EMBL/GenBank/DDBJ databases">
        <authorList>
            <consortium name="Clinical and Environmental Microbiology Branch: Whole genome sequencing antimicrobial resistance pathogens in the healthcare setting"/>
        </authorList>
    </citation>
    <scope>NUCLEOTIDE SEQUENCE</scope>
    <source>
        <strain evidence="3">2023KU-00017</strain>
    </source>
</reference>
<dbReference type="EMBL" id="ABKJEP030000050">
    <property type="protein sequence ID" value="EMO9457637.1"/>
    <property type="molecule type" value="Genomic_DNA"/>
</dbReference>
<feature type="transmembrane region" description="Helical" evidence="1">
    <location>
        <begin position="70"/>
        <end position="87"/>
    </location>
</feature>
<sequence>MLAKFLPIFLLVLSNIFMMFAWYGHLKFAGKPLIAVIFFSWLIALAEYCLAVPANRIGHQYYSAAELKTMQEVITLCVFMVFSVAYLGESITLNHLIGFGFIAAGAFFIFKGPF</sequence>
<dbReference type="PANTHER" id="PTHR38482">
    <property type="entry name" value="DMT FAMILY PROTEIN"/>
    <property type="match status" value="1"/>
</dbReference>
<name>A0A0A5SJG4_MORMO</name>
<feature type="transmembrane region" description="Helical" evidence="1">
    <location>
        <begin position="29"/>
        <end position="50"/>
    </location>
</feature>
<gene>
    <name evidence="2" type="ORF">AM380_20165</name>
    <name evidence="4" type="ORF">CYG68_04645</name>
    <name evidence="5" type="ORF">OSC06_10495</name>
    <name evidence="3" type="ORF">PN925_003034</name>
</gene>
<evidence type="ECO:0000313" key="3">
    <source>
        <dbReference type="EMBL" id="EMO9457637.1"/>
    </source>
</evidence>
<keyword evidence="1" id="KW-0812">Transmembrane</keyword>
<protein>
    <submittedName>
        <fullName evidence="3">DMT family protein</fullName>
    </submittedName>
</protein>
<dbReference type="Proteomes" id="UP000650477">
    <property type="component" value="Unassembled WGS sequence"/>
</dbReference>
<dbReference type="EMBL" id="JAPKIY010000016">
    <property type="protein sequence ID" value="MDS0898400.1"/>
    <property type="molecule type" value="Genomic_DNA"/>
</dbReference>
<evidence type="ECO:0000313" key="2">
    <source>
        <dbReference type="EMBL" id="AWC95780.1"/>
    </source>
</evidence>
<evidence type="ECO:0000313" key="6">
    <source>
        <dbReference type="Proteomes" id="UP000244682"/>
    </source>
</evidence>
<dbReference type="OrthoDB" id="9805206at2"/>
<evidence type="ECO:0000256" key="1">
    <source>
        <dbReference type="SAM" id="Phobius"/>
    </source>
</evidence>
<feature type="transmembrane region" description="Helical" evidence="1">
    <location>
        <begin position="93"/>
        <end position="110"/>
    </location>
</feature>
<dbReference type="Proteomes" id="UP000244682">
    <property type="component" value="Chromosome"/>
</dbReference>
<reference evidence="2 6" key="2">
    <citation type="submission" date="2018-04" db="EMBL/GenBank/DDBJ databases">
        <title>Whole genome sequencing of Morganella morganii AR_0133.</title>
        <authorList>
            <person name="Conlan S."/>
            <person name="Thomas P.J."/>
            <person name="Mullikin J."/>
            <person name="Frank K.M."/>
            <person name="Segre J.A."/>
        </authorList>
    </citation>
    <scope>NUCLEOTIDE SEQUENCE [LARGE SCALE GENOMIC DNA]</scope>
    <source>
        <strain evidence="2 6">AR_0133</strain>
    </source>
</reference>
<dbReference type="STRING" id="582.AL531_03215"/>
<reference evidence="4" key="1">
    <citation type="submission" date="2017-12" db="EMBL/GenBank/DDBJ databases">
        <title>Genome sequencing and analysis.</title>
        <authorList>
            <person name="Huang Y.-T."/>
        </authorList>
    </citation>
    <scope>NUCLEOTIDE SEQUENCE</scope>
    <source>
        <strain evidence="4">VGH116</strain>
    </source>
</reference>
<dbReference type="PIRSF" id="PIRSF021239">
    <property type="entry name" value="UCP021239"/>
    <property type="match status" value="1"/>
</dbReference>
<dbReference type="Pfam" id="PF04342">
    <property type="entry name" value="DMT_6"/>
    <property type="match status" value="1"/>
</dbReference>
<reference evidence="5" key="3">
    <citation type="submission" date="2023-02" db="EMBL/GenBank/DDBJ databases">
        <title>Detection, antimicrobial susceptibility and genomic characterization of NDM-producing species of Morganellaceae, Yersiniaceae, and Enterobacteriaceae other than Klebsiella.</title>
        <authorList>
            <person name="Camargo C.H."/>
            <person name="Sacchi C.T."/>
            <person name="Campos K.R."/>
        </authorList>
    </citation>
    <scope>NUCLEOTIDE SEQUENCE</scope>
    <source>
        <strain evidence="5">1189_21</strain>
    </source>
</reference>
<feature type="transmembrane region" description="Helical" evidence="1">
    <location>
        <begin position="5"/>
        <end position="23"/>
    </location>
</feature>